<evidence type="ECO:0000256" key="1">
    <source>
        <dbReference type="SAM" id="SignalP"/>
    </source>
</evidence>
<dbReference type="AlphaFoldDB" id="A0A2T4CWU4"/>
<gene>
    <name evidence="3" type="ORF">C9940_04065</name>
</gene>
<protein>
    <recommendedName>
        <fullName evidence="2">DUF5666 domain-containing protein</fullName>
    </recommendedName>
</protein>
<accession>A0A2T4CWU4</accession>
<dbReference type="Pfam" id="PF18914">
    <property type="entry name" value="DUF5666"/>
    <property type="match status" value="1"/>
</dbReference>
<dbReference type="Gene3D" id="2.40.50.200">
    <property type="entry name" value="Bacterial OB-fold"/>
    <property type="match status" value="2"/>
</dbReference>
<name>A0A2T4CWU4_9GAMM</name>
<comment type="caution">
    <text evidence="3">The sequence shown here is derived from an EMBL/GenBank/DDBJ whole genome shotgun (WGS) entry which is preliminary data.</text>
</comment>
<organism evidence="3">
    <name type="scientific">Pseudidiomarina aestuarii</name>
    <dbReference type="NCBI Taxonomy" id="624146"/>
    <lineage>
        <taxon>Bacteria</taxon>
        <taxon>Pseudomonadati</taxon>
        <taxon>Pseudomonadota</taxon>
        <taxon>Gammaproteobacteria</taxon>
        <taxon>Alteromonadales</taxon>
        <taxon>Idiomarinaceae</taxon>
        <taxon>Pseudidiomarina</taxon>
    </lineage>
</organism>
<feature type="domain" description="DUF5666" evidence="2">
    <location>
        <begin position="133"/>
        <end position="190"/>
    </location>
</feature>
<dbReference type="InterPro" id="IPR036700">
    <property type="entry name" value="BOBF_sf"/>
</dbReference>
<dbReference type="SUPFAM" id="SSF101756">
    <property type="entry name" value="Hypothetical protein YgiW"/>
    <property type="match status" value="1"/>
</dbReference>
<proteinExistence type="predicted"/>
<sequence>MNNTRILTFASLTLFALPAVAINPYALEDDSWISINGEVTSVTADAFELDYGDGQITVEMDDGDRDADGYKLIQGDEVRVSGMIDDDFYDLTTIEASSVYVKNIDTYFYASAMDEEDIGYSIISPSVTDTVVQGTITSVDANGEQFTLDSGLQELTVEVDELTYNPLDNEGFQQLDVGDRVSVQGSIDHDFFEGRVFEANYVTTLYSAS</sequence>
<dbReference type="InterPro" id="IPR043724">
    <property type="entry name" value="DUF5666"/>
</dbReference>
<feature type="chain" id="PRO_5015599154" description="DUF5666 domain-containing protein" evidence="1">
    <location>
        <begin position="22"/>
        <end position="209"/>
    </location>
</feature>
<feature type="signal peptide" evidence="1">
    <location>
        <begin position="1"/>
        <end position="21"/>
    </location>
</feature>
<evidence type="ECO:0000313" key="3">
    <source>
        <dbReference type="EMBL" id="PTB86026.1"/>
    </source>
</evidence>
<evidence type="ECO:0000259" key="2">
    <source>
        <dbReference type="Pfam" id="PF18914"/>
    </source>
</evidence>
<keyword evidence="1" id="KW-0732">Signal</keyword>
<reference evidence="3" key="1">
    <citation type="submission" date="2018-03" db="EMBL/GenBank/DDBJ databases">
        <title>Cross-interface Injection: A General Nanoliter Liquid Handling Method Applied to Single Cells Genome Amplification Automated Nanoliter Liquid Handling Applied to Single Cell Multiple Displacement Amplification.</title>
        <authorList>
            <person name="Yun J."/>
            <person name="Xu P."/>
            <person name="Xu J."/>
            <person name="Dai X."/>
            <person name="Wang Y."/>
            <person name="Zheng X."/>
            <person name="Cao C."/>
            <person name="Yi Q."/>
            <person name="Zhu Y."/>
            <person name="Wang L."/>
            <person name="Dong Z."/>
            <person name="Huang Y."/>
            <person name="Huang L."/>
            <person name="Du W."/>
        </authorList>
    </citation>
    <scope>NUCLEOTIDE SEQUENCE [LARGE SCALE GENOMIC DNA]</scope>
    <source>
        <strain evidence="3">Z-D3-2</strain>
    </source>
</reference>
<dbReference type="EMBL" id="PYVN01000047">
    <property type="protein sequence ID" value="PTB86026.1"/>
    <property type="molecule type" value="Genomic_DNA"/>
</dbReference>